<organism evidence="3 4">
    <name type="scientific">Daphnia galeata</name>
    <dbReference type="NCBI Taxonomy" id="27404"/>
    <lineage>
        <taxon>Eukaryota</taxon>
        <taxon>Metazoa</taxon>
        <taxon>Ecdysozoa</taxon>
        <taxon>Arthropoda</taxon>
        <taxon>Crustacea</taxon>
        <taxon>Branchiopoda</taxon>
        <taxon>Diplostraca</taxon>
        <taxon>Cladocera</taxon>
        <taxon>Anomopoda</taxon>
        <taxon>Daphniidae</taxon>
        <taxon>Daphnia</taxon>
    </lineage>
</organism>
<feature type="coiled-coil region" evidence="1">
    <location>
        <begin position="995"/>
        <end position="1029"/>
    </location>
</feature>
<name>A0A8J2RW10_9CRUS</name>
<keyword evidence="1" id="KW-0175">Coiled coil</keyword>
<sequence>MVAPNRRNGGALFLLLLAAAVISFSFASPASSLRDFRKLREEAKKRLFSTTTTTPAPDSNELTCEEKFKNAEKFTYKETSLHDDIRKLMKTYYNWGELLAPAPIAISTLGQLIIMSTQRMDFPIDVNLPPGGFKRIKYPKSFRTTLLQISHDGYLAFLKAHTNMDKIRMYNSNVPSHIKDATRYLMSRKEVYIINLLPISLGRIKEAADQSKELSEEVVEEFKIVVELIQETILAVMNTKSEKEVKLNEVEIDIKMSEISRNFSENEMKLLEEKKQMLSGMLNSFGHRQKNIFVRTIYGNEDFVINLSNPDWLSQTKGRHERHRDIFFGNNNWLYSYTDERVESDKCIEQNNQHLLDLIIAMGQYRLKYESWQNSDTILPFSGLDVIVKLETELNNLVRCGTVQSIVTKLSDLIKRLQNVKFEMLQKTNGRPGAEAMDDIILAIKNLRSESNPKTKKEGKSTTDGFKNINLIEGWTTVHRQQFEMIQSMINVTGDIMKANNKQMELRRQKTQQVLEKMKSLDITKISYKEAIKALQEGLEELGNLKTVWTKLIEFYSKMSIFITKATEQSIALIEIARVIAKDTNTLDDDEIFGNLLDKVQKANEASFLVHGVSDMYVNVSEKYLMDRIASLDSMMSIDPNKVGLEEIQKEQKKLMESGLNASEGIRDYINADETSLREKLVDRHNEIMNEYQWMIDWSTMASLNNQRGFHVFIRLFIVTFVISSSLGNSLTDIKNKNKARKNEQQLERNQTTTPAAYQMENAELPVVGCTENSTESSFTTLTISPNASESTNSTLLTNLTLSTSSSLISDAGAILDSEATLISAEEEVLVWHTKDLLVLVPRSVSLLAQLMTLSMTQLDTGFRGTSQRNQPSTSIQYNQSFRTTLLQISQKLSNAFSLASRNSEKIASSLLDAPEKVDEALGYLKKFKNSSRNAIFLVLPLKSLKDFTDSNFDLSNQIVSQFSGLVQLTEEIVKTVNSSKAEKEEQRDAVIGKLQSTETKKTKIENEIKNIGKEVQRLKFEVQQYKTQVEAASTYLKQLKMDEEDESQCYWSWNPKEQDIKKCPYKPNPSQIQEAERAVEEAPHKEFESAMRELHQKEKEVQEQREKDNKLLITMKKLIADKKQLDDDIRLLEESSSLVIELLVKFRMLDWVPLVSFCEKIQETATESHALVNQTIENPSSWNSTLSDILEVQLKDTNENLSLLKTIVYSYIEGYRQYIAEIVAEVEQMMTKGRNNPRELERRLLAKCKAASDLISSSEMRNFSSISSEIE</sequence>
<comment type="caution">
    <text evidence="3">The sequence shown here is derived from an EMBL/GenBank/DDBJ whole genome shotgun (WGS) entry which is preliminary data.</text>
</comment>
<keyword evidence="2" id="KW-0732">Signal</keyword>
<accession>A0A8J2RW10</accession>
<feature type="coiled-coil region" evidence="1">
    <location>
        <begin position="1085"/>
        <end position="1136"/>
    </location>
</feature>
<dbReference type="EMBL" id="CAKKLH010000292">
    <property type="protein sequence ID" value="CAH0109564.1"/>
    <property type="molecule type" value="Genomic_DNA"/>
</dbReference>
<feature type="signal peptide" evidence="2">
    <location>
        <begin position="1"/>
        <end position="27"/>
    </location>
</feature>
<dbReference type="PANTHER" id="PTHR33488:SF2">
    <property type="entry name" value="EARLY ENDOSOME ANTIGEN 1-LIKE"/>
    <property type="match status" value="1"/>
</dbReference>
<dbReference type="Proteomes" id="UP000789390">
    <property type="component" value="Unassembled WGS sequence"/>
</dbReference>
<keyword evidence="4" id="KW-1185">Reference proteome</keyword>
<evidence type="ECO:0000256" key="1">
    <source>
        <dbReference type="SAM" id="Coils"/>
    </source>
</evidence>
<dbReference type="OrthoDB" id="5406275at2759"/>
<evidence type="ECO:0000313" key="3">
    <source>
        <dbReference type="EMBL" id="CAH0109564.1"/>
    </source>
</evidence>
<protein>
    <submittedName>
        <fullName evidence="3">Uncharacterized protein</fullName>
    </submittedName>
</protein>
<dbReference type="AlphaFoldDB" id="A0A8J2RW10"/>
<dbReference type="PANTHER" id="PTHR33488">
    <property type="entry name" value="ZGC:162509"/>
    <property type="match status" value="1"/>
</dbReference>
<gene>
    <name evidence="3" type="ORF">DGAL_LOCUS13045</name>
</gene>
<feature type="chain" id="PRO_5035266633" evidence="2">
    <location>
        <begin position="28"/>
        <end position="1272"/>
    </location>
</feature>
<reference evidence="3" key="1">
    <citation type="submission" date="2021-11" db="EMBL/GenBank/DDBJ databases">
        <authorList>
            <person name="Schell T."/>
        </authorList>
    </citation>
    <scope>NUCLEOTIDE SEQUENCE</scope>
    <source>
        <strain evidence="3">M5</strain>
    </source>
</reference>
<evidence type="ECO:0000256" key="2">
    <source>
        <dbReference type="SAM" id="SignalP"/>
    </source>
</evidence>
<proteinExistence type="predicted"/>
<evidence type="ECO:0000313" key="4">
    <source>
        <dbReference type="Proteomes" id="UP000789390"/>
    </source>
</evidence>